<dbReference type="Gramene" id="MELO3C029014.2.1">
    <property type="protein sequence ID" value="MELO3C029014.2.1"/>
    <property type="gene ID" value="MELO3C029014.2"/>
</dbReference>
<dbReference type="AlphaFoldDB" id="A0A9I9E5H8"/>
<reference evidence="1" key="1">
    <citation type="submission" date="2023-03" db="UniProtKB">
        <authorList>
            <consortium name="EnsemblPlants"/>
        </authorList>
    </citation>
    <scope>IDENTIFICATION</scope>
</reference>
<evidence type="ECO:0000313" key="1">
    <source>
        <dbReference type="EnsemblPlants" id="MELO3C029014.2.1"/>
    </source>
</evidence>
<name>A0A9I9E5H8_CUCME</name>
<dbReference type="EnsemblPlants" id="MELO3C029014.2.1">
    <property type="protein sequence ID" value="MELO3C029014.2.1"/>
    <property type="gene ID" value="MELO3C029014.2"/>
</dbReference>
<accession>A0A9I9E5H8</accession>
<protein>
    <submittedName>
        <fullName evidence="1">Uncharacterized protein</fullName>
    </submittedName>
</protein>
<organism evidence="1">
    <name type="scientific">Cucumis melo</name>
    <name type="common">Muskmelon</name>
    <dbReference type="NCBI Taxonomy" id="3656"/>
    <lineage>
        <taxon>Eukaryota</taxon>
        <taxon>Viridiplantae</taxon>
        <taxon>Streptophyta</taxon>
        <taxon>Embryophyta</taxon>
        <taxon>Tracheophyta</taxon>
        <taxon>Spermatophyta</taxon>
        <taxon>Magnoliopsida</taxon>
        <taxon>eudicotyledons</taxon>
        <taxon>Gunneridae</taxon>
        <taxon>Pentapetalae</taxon>
        <taxon>rosids</taxon>
        <taxon>fabids</taxon>
        <taxon>Cucurbitales</taxon>
        <taxon>Cucurbitaceae</taxon>
        <taxon>Benincaseae</taxon>
        <taxon>Cucumis</taxon>
    </lineage>
</organism>
<proteinExistence type="predicted"/>
<sequence length="40" mass="4715">MILFSAKNHGMPIVLLLRKEFPLLPKKREERSNIFILSSF</sequence>